<evidence type="ECO:0000259" key="10">
    <source>
        <dbReference type="PROSITE" id="PS51012"/>
    </source>
</evidence>
<reference evidence="12" key="1">
    <citation type="journal article" date="2019" name="Int. J. Syst. Evol. Microbiol.">
        <title>The Global Catalogue of Microorganisms (GCM) 10K type strain sequencing project: providing services to taxonomists for standard genome sequencing and annotation.</title>
        <authorList>
            <consortium name="The Broad Institute Genomics Platform"/>
            <consortium name="The Broad Institute Genome Sequencing Center for Infectious Disease"/>
            <person name="Wu L."/>
            <person name="Ma J."/>
        </authorList>
    </citation>
    <scope>NUCLEOTIDE SEQUENCE [LARGE SCALE GENOMIC DNA]</scope>
    <source>
        <strain evidence="12">JCM 17927</strain>
    </source>
</reference>
<dbReference type="InterPro" id="IPR013525">
    <property type="entry name" value="ABC2_TM"/>
</dbReference>
<keyword evidence="4 9" id="KW-1003">Cell membrane</keyword>
<evidence type="ECO:0000256" key="1">
    <source>
        <dbReference type="ARBA" id="ARBA00004429"/>
    </source>
</evidence>
<protein>
    <recommendedName>
        <fullName evidence="9">Transport permease protein</fullName>
    </recommendedName>
</protein>
<evidence type="ECO:0000313" key="11">
    <source>
        <dbReference type="EMBL" id="GAA4458928.1"/>
    </source>
</evidence>
<feature type="transmembrane region" description="Helical" evidence="9">
    <location>
        <begin position="62"/>
        <end position="83"/>
    </location>
</feature>
<dbReference type="EMBL" id="BAABHD010000030">
    <property type="protein sequence ID" value="GAA4458928.1"/>
    <property type="molecule type" value="Genomic_DNA"/>
</dbReference>
<evidence type="ECO:0000256" key="4">
    <source>
        <dbReference type="ARBA" id="ARBA00022475"/>
    </source>
</evidence>
<keyword evidence="8 9" id="KW-0472">Membrane</keyword>
<feature type="transmembrane region" description="Helical" evidence="9">
    <location>
        <begin position="206"/>
        <end position="225"/>
    </location>
</feature>
<dbReference type="PANTHER" id="PTHR30413:SF8">
    <property type="entry name" value="TRANSPORT PERMEASE PROTEIN"/>
    <property type="match status" value="1"/>
</dbReference>
<dbReference type="RefSeq" id="WP_345244865.1">
    <property type="nucleotide sequence ID" value="NZ_BAABHD010000030.1"/>
</dbReference>
<dbReference type="InterPro" id="IPR047817">
    <property type="entry name" value="ABC2_TM_bact-type"/>
</dbReference>
<comment type="similarity">
    <text evidence="2 9">Belongs to the ABC-2 integral membrane protein family.</text>
</comment>
<dbReference type="PRINTS" id="PR00164">
    <property type="entry name" value="ABC2TRNSPORT"/>
</dbReference>
<sequence length="294" mass="33469">MVTENQFEPINQEVEDLKDLYPVEYRIEPPARFSLGLEELWHYRELFYFFTWRDIKVKYKQAALGFLWAILQPLALVVVFTLVFGKGLNVETDGIPYPVFAYSGLLFWNIFASGLQSSANSMVTNANIIRKIYFPRLIIPMSAILVSVFDFVMALVVYSGLLLYYHQSVNLARIILLLPFSLILTVIATFGLGTLLAALNVKYRDFQYTIPFLIQFLMFINPVVYSTSIFRSETAQYVIALNPMAGAINLSRAAFLSSSIRWDLVSISVGSAILLFMVGIYVFRKTEAYFADLA</sequence>
<keyword evidence="3 9" id="KW-0813">Transport</keyword>
<comment type="subcellular location">
    <subcellularLocation>
        <location evidence="1">Cell inner membrane</location>
        <topology evidence="1">Multi-pass membrane protein</topology>
    </subcellularLocation>
    <subcellularLocation>
        <location evidence="9">Cell membrane</location>
        <topology evidence="9">Multi-pass membrane protein</topology>
    </subcellularLocation>
</comment>
<feature type="transmembrane region" description="Helical" evidence="9">
    <location>
        <begin position="137"/>
        <end position="165"/>
    </location>
</feature>
<gene>
    <name evidence="11" type="ORF">GCM10023189_31930</name>
</gene>
<keyword evidence="5" id="KW-0997">Cell inner membrane</keyword>
<organism evidence="11 12">
    <name type="scientific">Nibrella saemangeumensis</name>
    <dbReference type="NCBI Taxonomy" id="1084526"/>
    <lineage>
        <taxon>Bacteria</taxon>
        <taxon>Pseudomonadati</taxon>
        <taxon>Bacteroidota</taxon>
        <taxon>Cytophagia</taxon>
        <taxon>Cytophagales</taxon>
        <taxon>Spirosomataceae</taxon>
        <taxon>Nibrella</taxon>
    </lineage>
</organism>
<proteinExistence type="inferred from homology"/>
<evidence type="ECO:0000256" key="8">
    <source>
        <dbReference type="ARBA" id="ARBA00023136"/>
    </source>
</evidence>
<keyword evidence="12" id="KW-1185">Reference proteome</keyword>
<feature type="transmembrane region" description="Helical" evidence="9">
    <location>
        <begin position="262"/>
        <end position="283"/>
    </location>
</feature>
<evidence type="ECO:0000256" key="3">
    <source>
        <dbReference type="ARBA" id="ARBA00022448"/>
    </source>
</evidence>
<evidence type="ECO:0000256" key="5">
    <source>
        <dbReference type="ARBA" id="ARBA00022519"/>
    </source>
</evidence>
<feature type="domain" description="ABC transmembrane type-2" evidence="10">
    <location>
        <begin position="64"/>
        <end position="286"/>
    </location>
</feature>
<dbReference type="PANTHER" id="PTHR30413">
    <property type="entry name" value="INNER MEMBRANE TRANSPORT PERMEASE"/>
    <property type="match status" value="1"/>
</dbReference>
<evidence type="ECO:0000256" key="2">
    <source>
        <dbReference type="ARBA" id="ARBA00007783"/>
    </source>
</evidence>
<dbReference type="InterPro" id="IPR000412">
    <property type="entry name" value="ABC_2_transport"/>
</dbReference>
<keyword evidence="7 9" id="KW-1133">Transmembrane helix</keyword>
<evidence type="ECO:0000256" key="9">
    <source>
        <dbReference type="RuleBase" id="RU361157"/>
    </source>
</evidence>
<comment type="caution">
    <text evidence="11">The sequence shown here is derived from an EMBL/GenBank/DDBJ whole genome shotgun (WGS) entry which is preliminary data.</text>
</comment>
<accession>A0ABP8N1P7</accession>
<keyword evidence="6 9" id="KW-0812">Transmembrane</keyword>
<dbReference type="Pfam" id="PF01061">
    <property type="entry name" value="ABC2_membrane"/>
    <property type="match status" value="1"/>
</dbReference>
<feature type="transmembrane region" description="Helical" evidence="9">
    <location>
        <begin position="95"/>
        <end position="116"/>
    </location>
</feature>
<name>A0ABP8N1P7_9BACT</name>
<evidence type="ECO:0000256" key="6">
    <source>
        <dbReference type="ARBA" id="ARBA00022692"/>
    </source>
</evidence>
<evidence type="ECO:0000256" key="7">
    <source>
        <dbReference type="ARBA" id="ARBA00022989"/>
    </source>
</evidence>
<dbReference type="Proteomes" id="UP001501175">
    <property type="component" value="Unassembled WGS sequence"/>
</dbReference>
<evidence type="ECO:0000313" key="12">
    <source>
        <dbReference type="Proteomes" id="UP001501175"/>
    </source>
</evidence>
<dbReference type="PROSITE" id="PS51012">
    <property type="entry name" value="ABC_TM2"/>
    <property type="match status" value="1"/>
</dbReference>
<feature type="transmembrane region" description="Helical" evidence="9">
    <location>
        <begin position="171"/>
        <end position="199"/>
    </location>
</feature>